<name>A0ABT5GEG9_9MICO</name>
<reference evidence="3 4" key="1">
    <citation type="submission" date="2022-11" db="EMBL/GenBank/DDBJ databases">
        <title>Anaerobic phenanthrene biodegradation by a DNRA strain PheN6.</title>
        <authorList>
            <person name="Zhang Z."/>
        </authorList>
    </citation>
    <scope>NUCLEOTIDE SEQUENCE [LARGE SCALE GENOMIC DNA]</scope>
    <source>
        <strain evidence="3 4">PheN6</strain>
    </source>
</reference>
<comment type="caution">
    <text evidence="3">The sequence shown here is derived from an EMBL/GenBank/DDBJ whole genome shotgun (WGS) entry which is preliminary data.</text>
</comment>
<proteinExistence type="predicted"/>
<keyword evidence="4" id="KW-1185">Reference proteome</keyword>
<gene>
    <name evidence="3" type="ORF">OO014_05165</name>
</gene>
<feature type="chain" id="PRO_5047060182" evidence="1">
    <location>
        <begin position="28"/>
        <end position="144"/>
    </location>
</feature>
<dbReference type="Pfam" id="PF07452">
    <property type="entry name" value="CHRD"/>
    <property type="match status" value="1"/>
</dbReference>
<organism evidence="3 4">
    <name type="scientific">Intrasporangium calvum</name>
    <dbReference type="NCBI Taxonomy" id="53358"/>
    <lineage>
        <taxon>Bacteria</taxon>
        <taxon>Bacillati</taxon>
        <taxon>Actinomycetota</taxon>
        <taxon>Actinomycetes</taxon>
        <taxon>Micrococcales</taxon>
        <taxon>Intrasporangiaceae</taxon>
        <taxon>Intrasporangium</taxon>
    </lineage>
</organism>
<accession>A0ABT5GEG9</accession>
<dbReference type="EMBL" id="JAPFQL010000014">
    <property type="protein sequence ID" value="MDC5696638.1"/>
    <property type="molecule type" value="Genomic_DNA"/>
</dbReference>
<evidence type="ECO:0000256" key="1">
    <source>
        <dbReference type="SAM" id="SignalP"/>
    </source>
</evidence>
<dbReference type="Proteomes" id="UP001150259">
    <property type="component" value="Unassembled WGS sequence"/>
</dbReference>
<keyword evidence="1" id="KW-0732">Signal</keyword>
<feature type="domain" description="CHRD" evidence="2">
    <location>
        <begin position="30"/>
        <end position="144"/>
    </location>
</feature>
<dbReference type="SMART" id="SM00754">
    <property type="entry name" value="CHRD"/>
    <property type="match status" value="1"/>
</dbReference>
<evidence type="ECO:0000313" key="4">
    <source>
        <dbReference type="Proteomes" id="UP001150259"/>
    </source>
</evidence>
<sequence length="144" mass="14188">MQHTRLLGAAAALAATAALLAPVPALADGRPFSTDLAGINEPGGGDPDGSGTAHVWVNVGLSEVCYHLVVSALDPVVGAHIHSAPAGVNGPVVVPLGAPVSGTSSGCVAVEKSLAKAILKSPQAFYVNVHTTVYPGGAIRGQLG</sequence>
<evidence type="ECO:0000259" key="2">
    <source>
        <dbReference type="SMART" id="SM00754"/>
    </source>
</evidence>
<feature type="signal peptide" evidence="1">
    <location>
        <begin position="1"/>
        <end position="27"/>
    </location>
</feature>
<dbReference type="RefSeq" id="WP_272461214.1">
    <property type="nucleotide sequence ID" value="NZ_JAPFQL010000014.1"/>
</dbReference>
<dbReference type="InterPro" id="IPR010895">
    <property type="entry name" value="CHRD"/>
</dbReference>
<evidence type="ECO:0000313" key="3">
    <source>
        <dbReference type="EMBL" id="MDC5696638.1"/>
    </source>
</evidence>
<protein>
    <submittedName>
        <fullName evidence="3">CHRD domain-containing protein</fullName>
    </submittedName>
</protein>